<gene>
    <name evidence="2" type="ORF">AB5J52_09050</name>
</gene>
<protein>
    <submittedName>
        <fullName evidence="2">Uncharacterized protein</fullName>
    </submittedName>
</protein>
<name>A0AB39QLK6_9ACTN</name>
<sequence length="112" mass="12227">MDFPPVPNGIDYLSEVVTRLARPDAEVSPRDLKYAVLHLQAATEVPVKARLHMEHWTRQAVRKNAITAAPGRSTPDSAAYLRLIHTHCHRWRGASTGSRTALQPASGPSGPA</sequence>
<evidence type="ECO:0000313" key="2">
    <source>
        <dbReference type="EMBL" id="XDQ42395.1"/>
    </source>
</evidence>
<evidence type="ECO:0000256" key="1">
    <source>
        <dbReference type="SAM" id="MobiDB-lite"/>
    </source>
</evidence>
<proteinExistence type="predicted"/>
<organism evidence="2">
    <name type="scientific">Streptomyces sp. R39</name>
    <dbReference type="NCBI Taxonomy" id="3238631"/>
    <lineage>
        <taxon>Bacteria</taxon>
        <taxon>Bacillati</taxon>
        <taxon>Actinomycetota</taxon>
        <taxon>Actinomycetes</taxon>
        <taxon>Kitasatosporales</taxon>
        <taxon>Streptomycetaceae</taxon>
        <taxon>Streptomyces</taxon>
    </lineage>
</organism>
<dbReference type="EMBL" id="CP163441">
    <property type="protein sequence ID" value="XDQ42395.1"/>
    <property type="molecule type" value="Genomic_DNA"/>
</dbReference>
<dbReference type="RefSeq" id="WP_369221826.1">
    <property type="nucleotide sequence ID" value="NZ_CP163441.1"/>
</dbReference>
<dbReference type="AlphaFoldDB" id="A0AB39QLK6"/>
<feature type="region of interest" description="Disordered" evidence="1">
    <location>
        <begin position="92"/>
        <end position="112"/>
    </location>
</feature>
<reference evidence="2" key="1">
    <citation type="submission" date="2024-07" db="EMBL/GenBank/DDBJ databases">
        <authorList>
            <person name="Yu S.T."/>
        </authorList>
    </citation>
    <scope>NUCLEOTIDE SEQUENCE</scope>
    <source>
        <strain evidence="2">R39</strain>
    </source>
</reference>
<accession>A0AB39QLK6</accession>